<dbReference type="Gene3D" id="2.20.25.10">
    <property type="match status" value="1"/>
</dbReference>
<comment type="caution">
    <text evidence="2">The sequence shown here is derived from an EMBL/GenBank/DDBJ whole genome shotgun (WGS) entry which is preliminary data.</text>
</comment>
<evidence type="ECO:0000313" key="2">
    <source>
        <dbReference type="EMBL" id="GGF18916.1"/>
    </source>
</evidence>
<evidence type="ECO:0000313" key="3">
    <source>
        <dbReference type="Proteomes" id="UP000646365"/>
    </source>
</evidence>
<protein>
    <submittedName>
        <fullName evidence="2">Uncharacterized protein</fullName>
    </submittedName>
</protein>
<dbReference type="EMBL" id="BMJQ01000006">
    <property type="protein sequence ID" value="GGF18916.1"/>
    <property type="molecule type" value="Genomic_DNA"/>
</dbReference>
<dbReference type="Proteomes" id="UP000646365">
    <property type="component" value="Unassembled WGS sequence"/>
</dbReference>
<name>A0A8J3E3G7_9PROT</name>
<sequence>MANLKADVETGEPDTFRYNSPTADLSRFGSSLPIPLATGPEAPGGKLGKANIMSKIDKVLYTGKTHTTGDRDGAARGTEPPFSAA</sequence>
<gene>
    <name evidence="2" type="ORF">GCM10011611_25970</name>
</gene>
<reference evidence="2" key="1">
    <citation type="journal article" date="2014" name="Int. J. Syst. Evol. Microbiol.">
        <title>Complete genome sequence of Corynebacterium casei LMG S-19264T (=DSM 44701T), isolated from a smear-ripened cheese.</title>
        <authorList>
            <consortium name="US DOE Joint Genome Institute (JGI-PGF)"/>
            <person name="Walter F."/>
            <person name="Albersmeier A."/>
            <person name="Kalinowski J."/>
            <person name="Ruckert C."/>
        </authorList>
    </citation>
    <scope>NUCLEOTIDE SEQUENCE</scope>
    <source>
        <strain evidence="2">CGMCC 1.15725</strain>
    </source>
</reference>
<feature type="region of interest" description="Disordered" evidence="1">
    <location>
        <begin position="62"/>
        <end position="85"/>
    </location>
</feature>
<keyword evidence="3" id="KW-1185">Reference proteome</keyword>
<organism evidence="2 3">
    <name type="scientific">Aliidongia dinghuensis</name>
    <dbReference type="NCBI Taxonomy" id="1867774"/>
    <lineage>
        <taxon>Bacteria</taxon>
        <taxon>Pseudomonadati</taxon>
        <taxon>Pseudomonadota</taxon>
        <taxon>Alphaproteobacteria</taxon>
        <taxon>Rhodospirillales</taxon>
        <taxon>Dongiaceae</taxon>
        <taxon>Aliidongia</taxon>
    </lineage>
</organism>
<proteinExistence type="predicted"/>
<accession>A0A8J3E3G7</accession>
<dbReference type="AlphaFoldDB" id="A0A8J3E3G7"/>
<evidence type="ECO:0000256" key="1">
    <source>
        <dbReference type="SAM" id="MobiDB-lite"/>
    </source>
</evidence>
<reference evidence="2" key="2">
    <citation type="submission" date="2020-09" db="EMBL/GenBank/DDBJ databases">
        <authorList>
            <person name="Sun Q."/>
            <person name="Zhou Y."/>
        </authorList>
    </citation>
    <scope>NUCLEOTIDE SEQUENCE</scope>
    <source>
        <strain evidence="2">CGMCC 1.15725</strain>
    </source>
</reference>